<gene>
    <name evidence="8" type="ORF">WICPIJ_000679</name>
</gene>
<keyword evidence="4" id="KW-0963">Cytoplasm</keyword>
<evidence type="ECO:0000256" key="6">
    <source>
        <dbReference type="ARBA" id="ARBA00023242"/>
    </source>
</evidence>
<evidence type="ECO:0000256" key="1">
    <source>
        <dbReference type="ARBA" id="ARBA00004123"/>
    </source>
</evidence>
<feature type="domain" description="Importin N-terminal" evidence="7">
    <location>
        <begin position="24"/>
        <end position="96"/>
    </location>
</feature>
<keyword evidence="9" id="KW-1185">Reference proteome</keyword>
<dbReference type="InterPro" id="IPR013713">
    <property type="entry name" value="XPO2_central"/>
</dbReference>
<dbReference type="InterPro" id="IPR016024">
    <property type="entry name" value="ARM-type_fold"/>
</dbReference>
<comment type="caution">
    <text evidence="8">The sequence shown here is derived from an EMBL/GenBank/DDBJ whole genome shotgun (WGS) entry which is preliminary data.</text>
</comment>
<protein>
    <recommendedName>
        <fullName evidence="7">Importin N-terminal domain-containing protein</fullName>
    </recommendedName>
</protein>
<dbReference type="PANTHER" id="PTHR10997:SF28">
    <property type="entry name" value="IMPORTIN BETA SMX1"/>
    <property type="match status" value="1"/>
</dbReference>
<evidence type="ECO:0000256" key="2">
    <source>
        <dbReference type="ARBA" id="ARBA00004496"/>
    </source>
</evidence>
<dbReference type="Pfam" id="PF08506">
    <property type="entry name" value="Cse1"/>
    <property type="match status" value="1"/>
</dbReference>
<evidence type="ECO:0000256" key="5">
    <source>
        <dbReference type="ARBA" id="ARBA00022927"/>
    </source>
</evidence>
<dbReference type="Proteomes" id="UP000774326">
    <property type="component" value="Unassembled WGS sequence"/>
</dbReference>
<keyword evidence="6" id="KW-0539">Nucleus</keyword>
<dbReference type="PROSITE" id="PS50166">
    <property type="entry name" value="IMPORTIN_B_NT"/>
    <property type="match status" value="1"/>
</dbReference>
<dbReference type="SUPFAM" id="SSF48371">
    <property type="entry name" value="ARM repeat"/>
    <property type="match status" value="1"/>
</dbReference>
<sequence>MDKSQILNVLAHTLSPDYEVRKSAEAQLEQYERQPGFTAYCLSLCCDEEVAFGQRISASIFVKNRISYYWNLNEEKGIKLAEQEEIKMRLIDALVKTFDQSSIRPQLTMALRHILNRGTWGLDDMIVDFLQIKDNISVIYTALILLYEALRNLRFNQADRTLLDTYVNKTFPLLEGLIGQILPQSDYRSGELLYMIMKIFKYSILASIPQYLFDPAKLSTWISFHLHIIQKPDDQTVLDLEPSDRPLDKRVKARKWAFANLHKYYARYGVPISKNTTPEYISFFNKTYVNEILKVYFSLIEKTTQGYWLDDNSLYHLISFLEKTILSEGWEYLHPHYDTVLRMLLFPSLCQKDLELFEDDPEEYIRRYFDVNRDSKTPDVAAVDVLFVTVHHKFEMLPLFLNLLNEVFNQFNSDPTSLEFALKAEGGLRLLSSISPVLGKEQSPIKDQIDDVINAFVVPQLTSPFEFLRVRSCETISILSHNFTNKAILSKVFEGVYSNFQNNTCLAIQIEAADAMKVLISDPLVVDVVRNDVPAIMSKLLLLSKSFELDMIGEVMEEFVINFSVELEPFAKDLAQNLTDQFTNAATELVELQTAGCNDDSVLDKEYQAVSYIKTLTSMIVYMPKVNLESTLVPLIKFVLDNACVAFLGEALELLECQTLNCKQISPAMWELYKEAVDSFQTFASDYLEYYIPFFENIITYGFKGLNYDSPEVSILQNLLAEIIASPYEYDTAGAFEIMEYMILTTNQFNPLFSTCLAKFLKEEVTDLAMIKVLLASLKADPVLTLRTIEGKNMTVRLFEVWHHNKSSLNNVYTLKLQIYALLSFFQCQEVPMSMDGFIGQLAIKLIQCLQELPGALNRAQSALTGTANTGTNAGTPGADDFDNEYGLYGEEEDDDFKDNPLSECNVYQDFEALFINIARVNEVNFRIMLNALQNSGLIGVLRNVLSYDGQVALGLEQAA</sequence>
<dbReference type="GO" id="GO:0005635">
    <property type="term" value="C:nuclear envelope"/>
    <property type="evidence" value="ECO:0007669"/>
    <property type="project" value="TreeGrafter"/>
</dbReference>
<reference evidence="8" key="1">
    <citation type="journal article" date="2021" name="Open Biol.">
        <title>Shared evolutionary footprints suggest mitochondrial oxidative damage underlies multiple complex I losses in fungi.</title>
        <authorList>
            <person name="Schikora-Tamarit M.A."/>
            <person name="Marcet-Houben M."/>
            <person name="Nosek J."/>
            <person name="Gabaldon T."/>
        </authorList>
    </citation>
    <scope>NUCLEOTIDE SEQUENCE</scope>
    <source>
        <strain evidence="8">CBS2887</strain>
    </source>
</reference>
<dbReference type="AlphaFoldDB" id="A0A9P8TS88"/>
<dbReference type="InterPro" id="IPR011989">
    <property type="entry name" value="ARM-like"/>
</dbReference>
<dbReference type="GO" id="GO:0006606">
    <property type="term" value="P:protein import into nucleus"/>
    <property type="evidence" value="ECO:0007669"/>
    <property type="project" value="TreeGrafter"/>
</dbReference>
<evidence type="ECO:0000313" key="8">
    <source>
        <dbReference type="EMBL" id="KAH3688341.1"/>
    </source>
</evidence>
<keyword evidence="5" id="KW-0653">Protein transport</keyword>
<dbReference type="Gene3D" id="1.25.10.10">
    <property type="entry name" value="Leucine-rich Repeat Variant"/>
    <property type="match status" value="1"/>
</dbReference>
<dbReference type="InterPro" id="IPR001494">
    <property type="entry name" value="Importin-beta_N"/>
</dbReference>
<dbReference type="PANTHER" id="PTHR10997">
    <property type="entry name" value="IMPORTIN-7, 8, 11"/>
    <property type="match status" value="1"/>
</dbReference>
<dbReference type="GO" id="GO:0031267">
    <property type="term" value="F:small GTPase binding"/>
    <property type="evidence" value="ECO:0007669"/>
    <property type="project" value="InterPro"/>
</dbReference>
<keyword evidence="3" id="KW-0813">Transport</keyword>
<accession>A0A9P8TS88</accession>
<organism evidence="8 9">
    <name type="scientific">Wickerhamomyces pijperi</name>
    <name type="common">Yeast</name>
    <name type="synonym">Pichia pijperi</name>
    <dbReference type="NCBI Taxonomy" id="599730"/>
    <lineage>
        <taxon>Eukaryota</taxon>
        <taxon>Fungi</taxon>
        <taxon>Dikarya</taxon>
        <taxon>Ascomycota</taxon>
        <taxon>Saccharomycotina</taxon>
        <taxon>Saccharomycetes</taxon>
        <taxon>Phaffomycetales</taxon>
        <taxon>Wickerhamomycetaceae</taxon>
        <taxon>Wickerhamomyces</taxon>
    </lineage>
</organism>
<proteinExistence type="predicted"/>
<evidence type="ECO:0000259" key="7">
    <source>
        <dbReference type="PROSITE" id="PS50166"/>
    </source>
</evidence>
<dbReference type="SMART" id="SM00913">
    <property type="entry name" value="IBN_N"/>
    <property type="match status" value="1"/>
</dbReference>
<evidence type="ECO:0000256" key="3">
    <source>
        <dbReference type="ARBA" id="ARBA00022448"/>
    </source>
</evidence>
<reference evidence="8" key="2">
    <citation type="submission" date="2021-01" db="EMBL/GenBank/DDBJ databases">
        <authorList>
            <person name="Schikora-Tamarit M.A."/>
        </authorList>
    </citation>
    <scope>NUCLEOTIDE SEQUENCE</scope>
    <source>
        <strain evidence="8">CBS2887</strain>
    </source>
</reference>
<dbReference type="OrthoDB" id="760868at2759"/>
<dbReference type="GO" id="GO:0005829">
    <property type="term" value="C:cytosol"/>
    <property type="evidence" value="ECO:0007669"/>
    <property type="project" value="TreeGrafter"/>
</dbReference>
<evidence type="ECO:0000313" key="9">
    <source>
        <dbReference type="Proteomes" id="UP000774326"/>
    </source>
</evidence>
<name>A0A9P8TS88_WICPI</name>
<comment type="subcellular location">
    <subcellularLocation>
        <location evidence="2">Cytoplasm</location>
    </subcellularLocation>
    <subcellularLocation>
        <location evidence="1">Nucleus</location>
    </subcellularLocation>
</comment>
<dbReference type="Pfam" id="PF03810">
    <property type="entry name" value="IBN_N"/>
    <property type="match status" value="1"/>
</dbReference>
<dbReference type="EMBL" id="JAEUBG010000393">
    <property type="protein sequence ID" value="KAH3688341.1"/>
    <property type="molecule type" value="Genomic_DNA"/>
</dbReference>
<evidence type="ECO:0000256" key="4">
    <source>
        <dbReference type="ARBA" id="ARBA00022490"/>
    </source>
</evidence>